<comment type="similarity">
    <text evidence="1 10">Belongs to the complex I NDUFS4 subunit family.</text>
</comment>
<protein>
    <recommendedName>
        <fullName evidence="2 10">NADH dehydrogenase [ubiquinone] iron-sulfur protein 4, mitochondrial</fullName>
    </recommendedName>
</protein>
<evidence type="ECO:0000256" key="2">
    <source>
        <dbReference type="ARBA" id="ARBA00015796"/>
    </source>
</evidence>
<evidence type="ECO:0000256" key="8">
    <source>
        <dbReference type="ARBA" id="ARBA00023128"/>
    </source>
</evidence>
<dbReference type="InterPro" id="IPR038532">
    <property type="entry name" value="NDUFS4-like_sf"/>
</dbReference>
<keyword evidence="6 10" id="KW-0809">Transit peptide</keyword>
<evidence type="ECO:0000256" key="1">
    <source>
        <dbReference type="ARBA" id="ARBA00005882"/>
    </source>
</evidence>
<comment type="subcellular location">
    <subcellularLocation>
        <location evidence="10">Mitochondrion inner membrane</location>
        <topology evidence="10">Peripheral membrane protein</topology>
        <orientation evidence="10">Matrix side</orientation>
    </subcellularLocation>
</comment>
<dbReference type="EMBL" id="JAHIBW010000019">
    <property type="protein sequence ID" value="KAG7301622.1"/>
    <property type="molecule type" value="Genomic_DNA"/>
</dbReference>
<evidence type="ECO:0000256" key="9">
    <source>
        <dbReference type="ARBA" id="ARBA00023136"/>
    </source>
</evidence>
<accession>A0ABQ7Q8Q3</accession>
<dbReference type="Gene3D" id="3.30.160.190">
    <property type="entry name" value="atu1810 like domain"/>
    <property type="match status" value="1"/>
</dbReference>
<keyword evidence="4 10" id="KW-0679">Respiratory chain</keyword>
<dbReference type="Proteomes" id="UP000823941">
    <property type="component" value="Chromosome 19"/>
</dbReference>
<evidence type="ECO:0000256" key="5">
    <source>
        <dbReference type="ARBA" id="ARBA00022792"/>
    </source>
</evidence>
<organism evidence="11 12">
    <name type="scientific">Plutella xylostella</name>
    <name type="common">Diamondback moth</name>
    <name type="synonym">Plutella maculipennis</name>
    <dbReference type="NCBI Taxonomy" id="51655"/>
    <lineage>
        <taxon>Eukaryota</taxon>
        <taxon>Metazoa</taxon>
        <taxon>Ecdysozoa</taxon>
        <taxon>Arthropoda</taxon>
        <taxon>Hexapoda</taxon>
        <taxon>Insecta</taxon>
        <taxon>Pterygota</taxon>
        <taxon>Neoptera</taxon>
        <taxon>Endopterygota</taxon>
        <taxon>Lepidoptera</taxon>
        <taxon>Glossata</taxon>
        <taxon>Ditrysia</taxon>
        <taxon>Yponomeutoidea</taxon>
        <taxon>Plutellidae</taxon>
        <taxon>Plutella</taxon>
    </lineage>
</organism>
<evidence type="ECO:0000313" key="11">
    <source>
        <dbReference type="EMBL" id="KAG7301622.1"/>
    </source>
</evidence>
<comment type="function">
    <text evidence="10">Accessory subunit of the mitochondrial membrane respiratory chain NADH dehydrogenase (Complex I), that is believed not to be involved in catalysis. Complex I functions in the transfer of electrons from NADH to the respiratory chain. The immediate electron acceptor for the enzyme is believed to be ubiquinone.</text>
</comment>
<dbReference type="InterPro" id="IPR006885">
    <property type="entry name" value="NADH_UbQ_FeS_4_mit-like"/>
</dbReference>
<keyword evidence="5 10" id="KW-0999">Mitochondrion inner membrane</keyword>
<keyword evidence="8 10" id="KW-0496">Mitochondrion</keyword>
<reference evidence="11 12" key="1">
    <citation type="submission" date="2021-06" db="EMBL/GenBank/DDBJ databases">
        <title>A haploid diamondback moth (Plutella xylostella L.) genome assembly resolves 31 chromosomes and identifies a diamide resistance mutation.</title>
        <authorList>
            <person name="Ward C.M."/>
            <person name="Perry K.D."/>
            <person name="Baker G."/>
            <person name="Powis K."/>
            <person name="Heckel D.G."/>
            <person name="Baxter S.W."/>
        </authorList>
    </citation>
    <scope>NUCLEOTIDE SEQUENCE [LARGE SCALE GENOMIC DNA]</scope>
    <source>
        <strain evidence="11 12">LV</strain>
        <tissue evidence="11">Single pupa</tissue>
    </source>
</reference>
<keyword evidence="3 10" id="KW-0813">Transport</keyword>
<evidence type="ECO:0000256" key="6">
    <source>
        <dbReference type="ARBA" id="ARBA00022946"/>
    </source>
</evidence>
<evidence type="ECO:0000256" key="10">
    <source>
        <dbReference type="RuleBase" id="RU367010"/>
    </source>
</evidence>
<dbReference type="PANTHER" id="PTHR12219">
    <property type="entry name" value="NADH-UBIQUINONE OXIDOREDUCTASE"/>
    <property type="match status" value="1"/>
</dbReference>
<comment type="caution">
    <text evidence="11">The sequence shown here is derived from an EMBL/GenBank/DDBJ whole genome shotgun (WGS) entry which is preliminary data.</text>
</comment>
<keyword evidence="12" id="KW-1185">Reference proteome</keyword>
<dbReference type="PANTHER" id="PTHR12219:SF8">
    <property type="entry name" value="NADH DEHYDROGENASE [UBIQUINONE] IRON-SULFUR PROTEIN 4, MITOCHONDRIAL"/>
    <property type="match status" value="1"/>
</dbReference>
<evidence type="ECO:0000256" key="3">
    <source>
        <dbReference type="ARBA" id="ARBA00022448"/>
    </source>
</evidence>
<keyword evidence="7 10" id="KW-0249">Electron transport</keyword>
<evidence type="ECO:0000313" key="12">
    <source>
        <dbReference type="Proteomes" id="UP000823941"/>
    </source>
</evidence>
<gene>
    <name evidence="11" type="ORF">JYU34_014599</name>
</gene>
<evidence type="ECO:0000256" key="7">
    <source>
        <dbReference type="ARBA" id="ARBA00022982"/>
    </source>
</evidence>
<dbReference type="Pfam" id="PF04800">
    <property type="entry name" value="NDUS4"/>
    <property type="match status" value="1"/>
</dbReference>
<sequence>MYKVIAARTASLSKNALSRSLPAFSTCSANFQVDPTSRKEAPRIDNDKALLKPSETINQAAMEGKITVPKKVDLTPITGVPEEHVKTRRVRIYKPPKNAMQSGTSNIQHWEMEFDTRQRWENPLMGWTSTGDPLSNMKIHFSSPEDAIQHCEKNGWSWYLDTPKIEKVVRPKNYGVNFAWNRRTRVSTK</sequence>
<proteinExistence type="inferred from homology"/>
<evidence type="ECO:0000256" key="4">
    <source>
        <dbReference type="ARBA" id="ARBA00022660"/>
    </source>
</evidence>
<keyword evidence="9 10" id="KW-0472">Membrane</keyword>
<name>A0ABQ7Q8Q3_PLUXY</name>